<evidence type="ECO:0000256" key="2">
    <source>
        <dbReference type="ARBA" id="ARBA00022676"/>
    </source>
</evidence>
<evidence type="ECO:0000313" key="7">
    <source>
        <dbReference type="Proteomes" id="UP000199031"/>
    </source>
</evidence>
<feature type="domain" description="Glycosyltransferase 2-like" evidence="5">
    <location>
        <begin position="47"/>
        <end position="217"/>
    </location>
</feature>
<dbReference type="OrthoDB" id="9805625at2"/>
<feature type="transmembrane region" description="Helical" evidence="4">
    <location>
        <begin position="348"/>
        <end position="368"/>
    </location>
</feature>
<evidence type="ECO:0000256" key="4">
    <source>
        <dbReference type="SAM" id="Phobius"/>
    </source>
</evidence>
<evidence type="ECO:0000313" key="6">
    <source>
        <dbReference type="EMBL" id="SFQ32907.1"/>
    </source>
</evidence>
<name>A0A1I5XMG2_9BACT</name>
<keyword evidence="2" id="KW-0328">Glycosyltransferase</keyword>
<dbReference type="Pfam" id="PF00535">
    <property type="entry name" value="Glycos_transf_2"/>
    <property type="match status" value="1"/>
</dbReference>
<dbReference type="AlphaFoldDB" id="A0A1I5XMG2"/>
<keyword evidence="3 6" id="KW-0808">Transferase</keyword>
<dbReference type="RefSeq" id="WP_090659883.1">
    <property type="nucleotide sequence ID" value="NZ_FOXQ01000009.1"/>
</dbReference>
<dbReference type="PANTHER" id="PTHR43630:SF1">
    <property type="entry name" value="POLY-BETA-1,6-N-ACETYL-D-GLUCOSAMINE SYNTHASE"/>
    <property type="match status" value="1"/>
</dbReference>
<sequence>MQLLTYFIYITATLLCLYLLLINLYLYWFSKLRIFNATVIKPVTRFTVIIPARNEEENIENCIRSILNNNYPEDLFEIIVADDFSTDRTPGIVHALQTKYSNIHIISLKNIITETINSYKKRAIELAIAQSKYEWIITTDADCIVPQQWLQLFDAYIQKNNRVFIAAPVMFTCNNSFLDIFQCLDFLSLQGITAASVYAGAHSMCNGANLAYKKSVFYEVDGFKNADHIASGDDMLLMHKIKTKYPENIGYLFSDKIIVTTPPMPDLNSFLNQRIRWASKATSYKDKRVFWVLLLVYFLNLFLLVLFIASFFRPQIFLVWLSFILFKALLEMPFMYRVSKFYSLQRLMLSFVLMQPFHILYTVISGWLGTFGTYKWKGRKVR</sequence>
<dbReference type="Gene3D" id="3.90.550.10">
    <property type="entry name" value="Spore Coat Polysaccharide Biosynthesis Protein SpsA, Chain A"/>
    <property type="match status" value="1"/>
</dbReference>
<evidence type="ECO:0000259" key="5">
    <source>
        <dbReference type="Pfam" id="PF00535"/>
    </source>
</evidence>
<feature type="transmembrane region" description="Helical" evidence="4">
    <location>
        <begin position="6"/>
        <end position="28"/>
    </location>
</feature>
<dbReference type="SUPFAM" id="SSF53448">
    <property type="entry name" value="Nucleotide-diphospho-sugar transferases"/>
    <property type="match status" value="1"/>
</dbReference>
<dbReference type="InterPro" id="IPR029044">
    <property type="entry name" value="Nucleotide-diphossugar_trans"/>
</dbReference>
<keyword evidence="7" id="KW-1185">Reference proteome</keyword>
<dbReference type="InterPro" id="IPR001173">
    <property type="entry name" value="Glyco_trans_2-like"/>
</dbReference>
<comment type="similarity">
    <text evidence="1">Belongs to the glycosyltransferase 2 family.</text>
</comment>
<dbReference type="EMBL" id="FOXQ01000009">
    <property type="protein sequence ID" value="SFQ32907.1"/>
    <property type="molecule type" value="Genomic_DNA"/>
</dbReference>
<protein>
    <submittedName>
        <fullName evidence="6">Glycosyltransferase, catalytic subunit of cellulose synthase and poly-beta-1,6-N-acetylglucosamine synthase</fullName>
    </submittedName>
</protein>
<evidence type="ECO:0000256" key="1">
    <source>
        <dbReference type="ARBA" id="ARBA00006739"/>
    </source>
</evidence>
<dbReference type="STRING" id="1465490.SAMN05444277_10934"/>
<dbReference type="PANTHER" id="PTHR43630">
    <property type="entry name" value="POLY-BETA-1,6-N-ACETYL-D-GLUCOSAMINE SYNTHASE"/>
    <property type="match status" value="1"/>
</dbReference>
<accession>A0A1I5XMG2</accession>
<keyword evidence="4" id="KW-0812">Transmembrane</keyword>
<dbReference type="Proteomes" id="UP000199031">
    <property type="component" value="Unassembled WGS sequence"/>
</dbReference>
<evidence type="ECO:0000256" key="3">
    <source>
        <dbReference type="ARBA" id="ARBA00022679"/>
    </source>
</evidence>
<keyword evidence="4" id="KW-0472">Membrane</keyword>
<dbReference type="GO" id="GO:0016757">
    <property type="term" value="F:glycosyltransferase activity"/>
    <property type="evidence" value="ECO:0007669"/>
    <property type="project" value="UniProtKB-KW"/>
</dbReference>
<reference evidence="6 7" key="1">
    <citation type="submission" date="2016-10" db="EMBL/GenBank/DDBJ databases">
        <authorList>
            <person name="de Groot N.N."/>
        </authorList>
    </citation>
    <scope>NUCLEOTIDE SEQUENCE [LARGE SCALE GENOMIC DNA]</scope>
    <source>
        <strain evidence="6 7">DSM 28286</strain>
    </source>
</reference>
<organism evidence="6 7">
    <name type="scientific">Parafilimonas terrae</name>
    <dbReference type="NCBI Taxonomy" id="1465490"/>
    <lineage>
        <taxon>Bacteria</taxon>
        <taxon>Pseudomonadati</taxon>
        <taxon>Bacteroidota</taxon>
        <taxon>Chitinophagia</taxon>
        <taxon>Chitinophagales</taxon>
        <taxon>Chitinophagaceae</taxon>
        <taxon>Parafilimonas</taxon>
    </lineage>
</organism>
<gene>
    <name evidence="6" type="ORF">SAMN05444277_10934</name>
</gene>
<proteinExistence type="inferred from homology"/>
<feature type="transmembrane region" description="Helical" evidence="4">
    <location>
        <begin position="289"/>
        <end position="311"/>
    </location>
</feature>
<keyword evidence="4" id="KW-1133">Transmembrane helix</keyword>
<feature type="transmembrane region" description="Helical" evidence="4">
    <location>
        <begin position="317"/>
        <end position="336"/>
    </location>
</feature>